<feature type="transmembrane region" description="Helical" evidence="2">
    <location>
        <begin position="484"/>
        <end position="504"/>
    </location>
</feature>
<feature type="transmembrane region" description="Helical" evidence="2">
    <location>
        <begin position="440"/>
        <end position="464"/>
    </location>
</feature>
<dbReference type="Proteomes" id="UP000245166">
    <property type="component" value="Unassembled WGS sequence"/>
</dbReference>
<name>A0A2U1ZT49_9MICO</name>
<feature type="region of interest" description="Disordered" evidence="1">
    <location>
        <begin position="332"/>
        <end position="353"/>
    </location>
</feature>
<reference evidence="4 5" key="1">
    <citation type="submission" date="2018-03" db="EMBL/GenBank/DDBJ databases">
        <title>Genome assembly of novel Miniimonas species PCH200.</title>
        <authorList>
            <person name="Thakur V."/>
            <person name="Kumar V."/>
            <person name="Singh D."/>
        </authorList>
    </citation>
    <scope>NUCLEOTIDE SEQUENCE [LARGE SCALE GENOMIC DNA]</scope>
    <source>
        <strain evidence="4 5">PCH200</strain>
    </source>
</reference>
<keyword evidence="5" id="KW-1185">Reference proteome</keyword>
<dbReference type="EMBL" id="PYHR01000002">
    <property type="protein sequence ID" value="PWD50156.1"/>
    <property type="molecule type" value="Genomic_DNA"/>
</dbReference>
<evidence type="ECO:0000313" key="4">
    <source>
        <dbReference type="EMBL" id="PWD50156.1"/>
    </source>
</evidence>
<dbReference type="GO" id="GO:0000028">
    <property type="term" value="P:ribosomal small subunit assembly"/>
    <property type="evidence" value="ECO:0007669"/>
    <property type="project" value="TreeGrafter"/>
</dbReference>
<keyword evidence="2" id="KW-0812">Transmembrane</keyword>
<dbReference type="GO" id="GO:0043024">
    <property type="term" value="F:ribosomal small subunit binding"/>
    <property type="evidence" value="ECO:0007669"/>
    <property type="project" value="TreeGrafter"/>
</dbReference>
<dbReference type="Pfam" id="PF01926">
    <property type="entry name" value="MMR_HSR1"/>
    <property type="match status" value="1"/>
</dbReference>
<accession>A0A2U1ZT49</accession>
<gene>
    <name evidence="4" type="ORF">C8046_05225</name>
</gene>
<dbReference type="PANTHER" id="PTHR42698">
    <property type="entry name" value="GTPASE ERA"/>
    <property type="match status" value="1"/>
</dbReference>
<dbReference type="GO" id="GO:0005829">
    <property type="term" value="C:cytosol"/>
    <property type="evidence" value="ECO:0007669"/>
    <property type="project" value="TreeGrafter"/>
</dbReference>
<dbReference type="GO" id="GO:0005525">
    <property type="term" value="F:GTP binding"/>
    <property type="evidence" value="ECO:0007669"/>
    <property type="project" value="InterPro"/>
</dbReference>
<dbReference type="OrthoDB" id="974105at2"/>
<dbReference type="GO" id="GO:0019843">
    <property type="term" value="F:rRNA binding"/>
    <property type="evidence" value="ECO:0007669"/>
    <property type="project" value="TreeGrafter"/>
</dbReference>
<sequence length="554" mass="58385">MRARALDLATRTASLREIVDVGRDRLPAEILGSVTGVLDRVGERAALSAEHTVVALAGATGAGKSSIFNALVGAEVARTSRQRPTTSVALGVVSESPELRAGSTGLLDWLGVPQRQDHAVDAAHPDGLVLLDLPDHDSVVAEHRVRADHVTQRADLLVWVTNPQKYADGVLHTDYLAPLAGRRGVVVVLNQVDRLSPADAAACLADLARLVRQDGVDATVVATSATTGAGLEELRELISQAVQRRTAMTVRLSAELTSASDAVLAALPQRPDATRETERAHAALTASLEAAAGVPLVVRAVQGSAVRDAVAHTGWPPTRWLQGLRRDPLRSLGLRPSLPSRRRTDVAAEAGSGTAVADDLTRSSLPAASPALRSAVSSAARAYVDSASTQLPPVWGDRVHAEVVDRAQELPDALDLAVTRTSVGAVQPARWWRAVGTLQWLLVAALGAGLLWLAVLAVMTYLQLPALLTPVLGLGSLELPWPTVLAIGGAALGILTATLGRWAASVGARRRARRARARLRRSIDTVAQERLVGHVQAELTALRTIRDAAARVRG</sequence>
<protein>
    <submittedName>
        <fullName evidence="4">GTP-binding protein HSR1</fullName>
    </submittedName>
</protein>
<dbReference type="Gene3D" id="3.40.50.300">
    <property type="entry name" value="P-loop containing nucleotide triphosphate hydrolases"/>
    <property type="match status" value="1"/>
</dbReference>
<organism evidence="4 5">
    <name type="scientific">Serinibacter arcticus</name>
    <dbReference type="NCBI Taxonomy" id="1655435"/>
    <lineage>
        <taxon>Bacteria</taxon>
        <taxon>Bacillati</taxon>
        <taxon>Actinomycetota</taxon>
        <taxon>Actinomycetes</taxon>
        <taxon>Micrococcales</taxon>
        <taxon>Beutenbergiaceae</taxon>
        <taxon>Serinibacter</taxon>
    </lineage>
</organism>
<dbReference type="AlphaFoldDB" id="A0A2U1ZT49"/>
<dbReference type="InterPro" id="IPR006073">
    <property type="entry name" value="GTP-bd"/>
</dbReference>
<feature type="domain" description="G" evidence="3">
    <location>
        <begin position="54"/>
        <end position="169"/>
    </location>
</feature>
<keyword evidence="2" id="KW-1133">Transmembrane helix</keyword>
<evidence type="ECO:0000256" key="1">
    <source>
        <dbReference type="SAM" id="MobiDB-lite"/>
    </source>
</evidence>
<dbReference type="RefSeq" id="WP_109228540.1">
    <property type="nucleotide sequence ID" value="NZ_PYHR01000002.1"/>
</dbReference>
<keyword evidence="2" id="KW-0472">Membrane</keyword>
<evidence type="ECO:0000256" key="2">
    <source>
        <dbReference type="SAM" id="Phobius"/>
    </source>
</evidence>
<dbReference type="SUPFAM" id="SSF52540">
    <property type="entry name" value="P-loop containing nucleoside triphosphate hydrolases"/>
    <property type="match status" value="1"/>
</dbReference>
<proteinExistence type="predicted"/>
<evidence type="ECO:0000259" key="3">
    <source>
        <dbReference type="Pfam" id="PF01926"/>
    </source>
</evidence>
<dbReference type="InterPro" id="IPR005662">
    <property type="entry name" value="GTPase_Era-like"/>
</dbReference>
<evidence type="ECO:0000313" key="5">
    <source>
        <dbReference type="Proteomes" id="UP000245166"/>
    </source>
</evidence>
<dbReference type="InterPro" id="IPR027417">
    <property type="entry name" value="P-loop_NTPase"/>
</dbReference>
<dbReference type="PANTHER" id="PTHR42698:SF1">
    <property type="entry name" value="GTPASE ERA, MITOCHONDRIAL"/>
    <property type="match status" value="1"/>
</dbReference>
<comment type="caution">
    <text evidence="4">The sequence shown here is derived from an EMBL/GenBank/DDBJ whole genome shotgun (WGS) entry which is preliminary data.</text>
</comment>